<dbReference type="AlphaFoldDB" id="A0A271LJT7"/>
<keyword evidence="2" id="KW-0812">Transmembrane</keyword>
<evidence type="ECO:0000256" key="2">
    <source>
        <dbReference type="SAM" id="Phobius"/>
    </source>
</evidence>
<proteinExistence type="predicted"/>
<keyword evidence="4" id="KW-1185">Reference proteome</keyword>
<organism evidence="3 4">
    <name type="scientific">Mesorhizobium temperatum</name>
    <dbReference type="NCBI Taxonomy" id="241416"/>
    <lineage>
        <taxon>Bacteria</taxon>
        <taxon>Pseudomonadati</taxon>
        <taxon>Pseudomonadota</taxon>
        <taxon>Alphaproteobacteria</taxon>
        <taxon>Hyphomicrobiales</taxon>
        <taxon>Phyllobacteriaceae</taxon>
        <taxon>Mesorhizobium</taxon>
    </lineage>
</organism>
<evidence type="ECO:0000313" key="3">
    <source>
        <dbReference type="EMBL" id="PAQ08379.1"/>
    </source>
</evidence>
<keyword evidence="2" id="KW-1133">Transmembrane helix</keyword>
<feature type="region of interest" description="Disordered" evidence="1">
    <location>
        <begin position="1"/>
        <end position="32"/>
    </location>
</feature>
<dbReference type="EMBL" id="NPKJ01000050">
    <property type="protein sequence ID" value="PAQ08379.1"/>
    <property type="molecule type" value="Genomic_DNA"/>
</dbReference>
<reference evidence="3 4" key="1">
    <citation type="submission" date="2017-08" db="EMBL/GenBank/DDBJ databases">
        <title>Mesorhizobium wenxinae sp. nov., a novel rhizobial species isolated from root nodules of chickpea (Cicer arietinum L.).</title>
        <authorList>
            <person name="Zhang J."/>
        </authorList>
    </citation>
    <scope>NUCLEOTIDE SEQUENCE [LARGE SCALE GENOMIC DNA]</scope>
    <source>
        <strain evidence="3 4">SDW018</strain>
    </source>
</reference>
<keyword evidence="2" id="KW-0472">Membrane</keyword>
<feature type="compositionally biased region" description="Basic and acidic residues" evidence="1">
    <location>
        <begin position="22"/>
        <end position="32"/>
    </location>
</feature>
<evidence type="ECO:0000313" key="4">
    <source>
        <dbReference type="Proteomes" id="UP000216442"/>
    </source>
</evidence>
<feature type="transmembrane region" description="Helical" evidence="2">
    <location>
        <begin position="96"/>
        <end position="117"/>
    </location>
</feature>
<evidence type="ECO:0008006" key="5">
    <source>
        <dbReference type="Google" id="ProtNLM"/>
    </source>
</evidence>
<comment type="caution">
    <text evidence="3">The sequence shown here is derived from an EMBL/GenBank/DDBJ whole genome shotgun (WGS) entry which is preliminary data.</text>
</comment>
<sequence length="125" mass="13680">MSPTQREITMVDDPNEAATRTETQREAQEALEKQVAQLKREINKINRTLAERAEEVVEEATGWYEGAADSVSRTTQALRKRASTASGVVQENPGTVSSAFILGAAVGLLLGLVLVAGDQRRDRWI</sequence>
<dbReference type="Proteomes" id="UP000216442">
    <property type="component" value="Unassembled WGS sequence"/>
</dbReference>
<evidence type="ECO:0000256" key="1">
    <source>
        <dbReference type="SAM" id="MobiDB-lite"/>
    </source>
</evidence>
<accession>A0A271LJT7</accession>
<gene>
    <name evidence="3" type="ORF">CIT26_17690</name>
</gene>
<name>A0A271LJT7_9HYPH</name>
<protein>
    <recommendedName>
        <fullName evidence="5">DUF883 domain-containing protein</fullName>
    </recommendedName>
</protein>